<dbReference type="AlphaFoldDB" id="A0A2P2PDY0"/>
<proteinExistence type="predicted"/>
<keyword evidence="1" id="KW-0812">Transmembrane</keyword>
<accession>A0A2P2PDY0</accession>
<keyword evidence="1" id="KW-0472">Membrane</keyword>
<feature type="transmembrane region" description="Helical" evidence="1">
    <location>
        <begin position="20"/>
        <end position="39"/>
    </location>
</feature>
<organism evidence="2">
    <name type="scientific">Rhizophora mucronata</name>
    <name type="common">Asiatic mangrove</name>
    <dbReference type="NCBI Taxonomy" id="61149"/>
    <lineage>
        <taxon>Eukaryota</taxon>
        <taxon>Viridiplantae</taxon>
        <taxon>Streptophyta</taxon>
        <taxon>Embryophyta</taxon>
        <taxon>Tracheophyta</taxon>
        <taxon>Spermatophyta</taxon>
        <taxon>Magnoliopsida</taxon>
        <taxon>eudicotyledons</taxon>
        <taxon>Gunneridae</taxon>
        <taxon>Pentapetalae</taxon>
        <taxon>rosids</taxon>
        <taxon>fabids</taxon>
        <taxon>Malpighiales</taxon>
        <taxon>Rhizophoraceae</taxon>
        <taxon>Rhizophora</taxon>
    </lineage>
</organism>
<keyword evidence="1" id="KW-1133">Transmembrane helix</keyword>
<dbReference type="EMBL" id="GGEC01072415">
    <property type="protein sequence ID" value="MBX52899.1"/>
    <property type="molecule type" value="Transcribed_RNA"/>
</dbReference>
<name>A0A2P2PDY0_RHIMU</name>
<protein>
    <submittedName>
        <fullName evidence="2">Uncharacterized protein</fullName>
    </submittedName>
</protein>
<evidence type="ECO:0000313" key="2">
    <source>
        <dbReference type="EMBL" id="MBX52899.1"/>
    </source>
</evidence>
<sequence>MDFSFYLFLMFCWNVIGTMLRLYKFTFICILDVLMFFLCEICC</sequence>
<reference evidence="2" key="1">
    <citation type="submission" date="2018-02" db="EMBL/GenBank/DDBJ databases">
        <title>Rhizophora mucronata_Transcriptome.</title>
        <authorList>
            <person name="Meera S.P."/>
            <person name="Sreeshan A."/>
            <person name="Augustine A."/>
        </authorList>
    </citation>
    <scope>NUCLEOTIDE SEQUENCE</scope>
    <source>
        <tissue evidence="2">Leaf</tissue>
    </source>
</reference>
<evidence type="ECO:0000256" key="1">
    <source>
        <dbReference type="SAM" id="Phobius"/>
    </source>
</evidence>